<accession>A0A179D5B6</accession>
<dbReference type="AlphaFoldDB" id="A0A179D5B6"/>
<dbReference type="Proteomes" id="UP000078390">
    <property type="component" value="Unassembled WGS sequence"/>
</dbReference>
<dbReference type="EMBL" id="LWLG01000008">
    <property type="protein sequence ID" value="OAQ20652.1"/>
    <property type="molecule type" value="Genomic_DNA"/>
</dbReference>
<evidence type="ECO:0000313" key="1">
    <source>
        <dbReference type="EMBL" id="OAQ20652.1"/>
    </source>
</evidence>
<sequence length="55" mass="6374">MPLSCSNVGFFFLKASRKRDIAKKIACQRPLWIEPFSSADSPRSFLQEESRKIKK</sequence>
<reference evidence="1 2" key="1">
    <citation type="submission" date="2016-04" db="EMBL/GenBank/DDBJ databases">
        <title>Genome analysis of Thermosulfurimonas dismutans, the first thermophilic sulfur-disproportionating bacterium of the phylum Thermodesulfobacteria.</title>
        <authorList>
            <person name="Mardanov A.V."/>
            <person name="Beletsky A.V."/>
            <person name="Kadnikov V.V."/>
            <person name="Slobodkin A.I."/>
            <person name="Ravin N.V."/>
        </authorList>
    </citation>
    <scope>NUCLEOTIDE SEQUENCE [LARGE SCALE GENOMIC DNA]</scope>
    <source>
        <strain evidence="1 2">S95</strain>
    </source>
</reference>
<comment type="caution">
    <text evidence="1">The sequence shown here is derived from an EMBL/GenBank/DDBJ whole genome shotgun (WGS) entry which is preliminary data.</text>
</comment>
<proteinExistence type="predicted"/>
<name>A0A179D5B6_9BACT</name>
<organism evidence="1 2">
    <name type="scientific">Thermosulfurimonas dismutans</name>
    <dbReference type="NCBI Taxonomy" id="999894"/>
    <lineage>
        <taxon>Bacteria</taxon>
        <taxon>Pseudomonadati</taxon>
        <taxon>Thermodesulfobacteriota</taxon>
        <taxon>Thermodesulfobacteria</taxon>
        <taxon>Thermodesulfobacteriales</taxon>
        <taxon>Thermodesulfobacteriaceae</taxon>
        <taxon>Thermosulfurimonas</taxon>
    </lineage>
</organism>
<protein>
    <submittedName>
        <fullName evidence="1">Uncharacterized protein</fullName>
    </submittedName>
</protein>
<dbReference type="STRING" id="999894.TDIS_1267"/>
<keyword evidence="2" id="KW-1185">Reference proteome</keyword>
<evidence type="ECO:0000313" key="2">
    <source>
        <dbReference type="Proteomes" id="UP000078390"/>
    </source>
</evidence>
<gene>
    <name evidence="1" type="ORF">TDIS_1267</name>
</gene>